<proteinExistence type="predicted"/>
<accession>A0A6A4DJ34</accession>
<dbReference type="EMBL" id="QXFT01001980">
    <property type="protein sequence ID" value="KAE9306319.1"/>
    <property type="molecule type" value="Genomic_DNA"/>
</dbReference>
<evidence type="ECO:0000313" key="3">
    <source>
        <dbReference type="Proteomes" id="UP000434957"/>
    </source>
</evidence>
<evidence type="ECO:0000313" key="2">
    <source>
        <dbReference type="EMBL" id="KAE9306319.1"/>
    </source>
</evidence>
<dbReference type="Proteomes" id="UP000434957">
    <property type="component" value="Unassembled WGS sequence"/>
</dbReference>
<reference evidence="2 3" key="1">
    <citation type="submission" date="2018-08" db="EMBL/GenBank/DDBJ databases">
        <title>Genomic investigation of the strawberry pathogen Phytophthora fragariae indicates pathogenicity is determined by transcriptional variation in three key races.</title>
        <authorList>
            <person name="Adams T.M."/>
            <person name="Armitage A.D."/>
            <person name="Sobczyk M.K."/>
            <person name="Bates H.J."/>
            <person name="Dunwell J.M."/>
            <person name="Nellist C.F."/>
            <person name="Harrison R.J."/>
        </authorList>
    </citation>
    <scope>NUCLEOTIDE SEQUENCE [LARGE SCALE GENOMIC DNA]</scope>
    <source>
        <strain evidence="2 3">SCRP333</strain>
    </source>
</reference>
<feature type="compositionally biased region" description="Polar residues" evidence="1">
    <location>
        <begin position="132"/>
        <end position="150"/>
    </location>
</feature>
<keyword evidence="3" id="KW-1185">Reference proteome</keyword>
<protein>
    <submittedName>
        <fullName evidence="2">Uncharacterized protein</fullName>
    </submittedName>
</protein>
<organism evidence="2 3">
    <name type="scientific">Phytophthora rubi</name>
    <dbReference type="NCBI Taxonomy" id="129364"/>
    <lineage>
        <taxon>Eukaryota</taxon>
        <taxon>Sar</taxon>
        <taxon>Stramenopiles</taxon>
        <taxon>Oomycota</taxon>
        <taxon>Peronosporomycetes</taxon>
        <taxon>Peronosporales</taxon>
        <taxon>Peronosporaceae</taxon>
        <taxon>Phytophthora</taxon>
    </lineage>
</organism>
<sequence length="166" mass="18361">MGVALAALHWGPMWASTGRDRTHVRMWIDNTSAVAWLEKRASQQPIARAYNRLISLTEFQYSFTCSAKYIPGGGKIQWLTPGPGLGVQITPYTRRGLTLIDSWTQVPILPPYDNLLSLWETFSVGMLSQDQLPESTQHTGNNGVSSQINSAGPLGSYNPDDQPTRN</sequence>
<feature type="region of interest" description="Disordered" evidence="1">
    <location>
        <begin position="132"/>
        <end position="166"/>
    </location>
</feature>
<evidence type="ECO:0000256" key="1">
    <source>
        <dbReference type="SAM" id="MobiDB-lite"/>
    </source>
</evidence>
<dbReference type="AlphaFoldDB" id="A0A6A4DJ34"/>
<comment type="caution">
    <text evidence="2">The sequence shown here is derived from an EMBL/GenBank/DDBJ whole genome shotgun (WGS) entry which is preliminary data.</text>
</comment>
<name>A0A6A4DJ34_9STRA</name>
<gene>
    <name evidence="2" type="ORF">PR003_g21273</name>
</gene>